<evidence type="ECO:0000256" key="2">
    <source>
        <dbReference type="SAM" id="SignalP"/>
    </source>
</evidence>
<keyword evidence="4" id="KW-1185">Reference proteome</keyword>
<sequence length="272" mass="25930">MRFTAATAVSLLAGSAIAAPADMNMNSSKAADMSTDASSITNIRLADMFSERQMAVLKVLSKHQQELGMSQEEMQMMDAFMAALHGDAAGNVKRDDPAPVDAVDTAPVDAADTAPVDAADTAPVDAADPTVTPTSANSTALDILDGVIAALTAAGSNAATPVAGADTTGVNSTAAGALGSSTGLLSILKGIPVLGALLGTATSTAGGATSGLGSATSGLSNLTGGCAGGLGALTGGLGGLKGGLGGLTGGLGLLGGLNKGGLLGGILIPGIL</sequence>
<evidence type="ECO:0000256" key="1">
    <source>
        <dbReference type="SAM" id="MobiDB-lite"/>
    </source>
</evidence>
<feature type="signal peptide" evidence="2">
    <location>
        <begin position="1"/>
        <end position="18"/>
    </location>
</feature>
<accession>A0A2T3Z5Z5</accession>
<dbReference type="OrthoDB" id="4900640at2759"/>
<proteinExistence type="predicted"/>
<evidence type="ECO:0000313" key="4">
    <source>
        <dbReference type="Proteomes" id="UP000240493"/>
    </source>
</evidence>
<feature type="region of interest" description="Disordered" evidence="1">
    <location>
        <begin position="113"/>
        <end position="133"/>
    </location>
</feature>
<dbReference type="EMBL" id="KZ679263">
    <property type="protein sequence ID" value="PTB40246.1"/>
    <property type="molecule type" value="Genomic_DNA"/>
</dbReference>
<protein>
    <submittedName>
        <fullName evidence="3">Uncharacterized protein</fullName>
    </submittedName>
</protein>
<dbReference type="AlphaFoldDB" id="A0A2T3Z5Z5"/>
<reference evidence="3 4" key="1">
    <citation type="submission" date="2016-07" db="EMBL/GenBank/DDBJ databases">
        <title>Multiple horizontal gene transfer events from other fungi enriched the ability of initially mycotrophic Trichoderma (Ascomycota) to feed on dead plant biomass.</title>
        <authorList>
            <consortium name="DOE Joint Genome Institute"/>
            <person name="Aerts A."/>
            <person name="Atanasova L."/>
            <person name="Chenthamara K."/>
            <person name="Zhang J."/>
            <person name="Grujic M."/>
            <person name="Henrissat B."/>
            <person name="Kuo A."/>
            <person name="Salamov A."/>
            <person name="Lipzen A."/>
            <person name="Labutti K."/>
            <person name="Barry K."/>
            <person name="Miao Y."/>
            <person name="Rahimi M.J."/>
            <person name="Shen Q."/>
            <person name="Grigoriev I.V."/>
            <person name="Kubicek C.P."/>
            <person name="Druzhinina I.S."/>
        </authorList>
    </citation>
    <scope>NUCLEOTIDE SEQUENCE [LARGE SCALE GENOMIC DNA]</scope>
    <source>
        <strain evidence="3 4">CBS 433.97</strain>
    </source>
</reference>
<name>A0A2T3Z5Z5_TRIA4</name>
<gene>
    <name evidence="3" type="ORF">M441DRAFT_59046</name>
</gene>
<dbReference type="STRING" id="1042311.A0A2T3Z5Z5"/>
<feature type="chain" id="PRO_5015420202" evidence="2">
    <location>
        <begin position="19"/>
        <end position="272"/>
    </location>
</feature>
<keyword evidence="2" id="KW-0732">Signal</keyword>
<organism evidence="3 4">
    <name type="scientific">Trichoderma asperellum (strain ATCC 204424 / CBS 433.97 / NBRC 101777)</name>
    <dbReference type="NCBI Taxonomy" id="1042311"/>
    <lineage>
        <taxon>Eukaryota</taxon>
        <taxon>Fungi</taxon>
        <taxon>Dikarya</taxon>
        <taxon>Ascomycota</taxon>
        <taxon>Pezizomycotina</taxon>
        <taxon>Sordariomycetes</taxon>
        <taxon>Hypocreomycetidae</taxon>
        <taxon>Hypocreales</taxon>
        <taxon>Hypocreaceae</taxon>
        <taxon>Trichoderma</taxon>
    </lineage>
</organism>
<evidence type="ECO:0000313" key="3">
    <source>
        <dbReference type="EMBL" id="PTB40246.1"/>
    </source>
</evidence>
<dbReference type="Proteomes" id="UP000240493">
    <property type="component" value="Unassembled WGS sequence"/>
</dbReference>